<dbReference type="Gene3D" id="3.40.50.300">
    <property type="entry name" value="P-loop containing nucleotide triphosphate hydrolases"/>
    <property type="match status" value="1"/>
</dbReference>
<keyword evidence="2" id="KW-0472">Membrane</keyword>
<dbReference type="EMBL" id="CP067134">
    <property type="protein sequence ID" value="WCR10718.1"/>
    <property type="molecule type" value="Genomic_DNA"/>
</dbReference>
<dbReference type="PANTHER" id="PTHR32309">
    <property type="entry name" value="TYROSINE-PROTEIN KINASE"/>
    <property type="match status" value="1"/>
</dbReference>
<evidence type="ECO:0000313" key="5">
    <source>
        <dbReference type="Proteomes" id="UP001218412"/>
    </source>
</evidence>
<keyword evidence="5" id="KW-1185">Reference proteome</keyword>
<dbReference type="InterPro" id="IPR032807">
    <property type="entry name" value="GNVR"/>
</dbReference>
<dbReference type="InterPro" id="IPR050445">
    <property type="entry name" value="Bact_polysacc_biosynth/exp"/>
</dbReference>
<feature type="transmembrane region" description="Helical" evidence="2">
    <location>
        <begin position="414"/>
        <end position="435"/>
    </location>
</feature>
<gene>
    <name evidence="4" type="ORF">JHW45_17050</name>
</gene>
<keyword evidence="2" id="KW-1133">Transmembrane helix</keyword>
<dbReference type="RefSeq" id="WP_272858791.1">
    <property type="nucleotide sequence ID" value="NZ_CP067134.1"/>
</dbReference>
<dbReference type="Proteomes" id="UP001218412">
    <property type="component" value="Chromosome"/>
</dbReference>
<evidence type="ECO:0000256" key="2">
    <source>
        <dbReference type="SAM" id="Phobius"/>
    </source>
</evidence>
<sequence length="684" mass="74609">MNQDRPLAPTWRNDVPDFALLVRRGLWSLRRNLAVLLLGSVLVGALATLLAMQRPDYYYASSAILIDPRLGGSGDAAAPPTIYLADALVVDSEIEVLRSGRLLRRVLTRLQGDTTLPAMPRTTDDEPLTPQEEEAAQIAWLDRNLTVERQGNTFVILIGFTAEDPDLAAAVANAVAEEYVLFQQDDSRNRVQQESAWLSNEIARLSLEAREAEAAVQRFLVENDVPKDDETGLVGATMADVEAEIVDQQRVLRRTTLFMAQIETDIQRLENDRPIGELLSLRPENATLTRLMQQYKEVQLSDADNDAVIDRTVRQMLSELSSMREATDATREITEANLERLQTRHAELQAQLSQIAATQIELGNLQRESDAVKEQQRRIMGQLQQSRSQDLYVVGDTRVIDDAIPPTSPANPPLPLVLAGGLLGGLLLAMAWVFVRAQMDDRIRDPQALRDRLDLAYLGTVPRGATRSTVPADPATLAAGRTAQQRQLYDSLRRTAVLLRRDRSVTMITSVAAGRDRTMLSATLAAFLAGQGERVLLVAGDPADRRLLSVFGPGMADPVPLNADLALAQPAEGLSVALPQAGRPVDPVGYSAAIAALLAEHGDEAGIVLIDGPILSGAAEEMVDRARVDRVLLALPFGQVSLNALAQMLDRSPGIGRRLAGAFLTQVPRRGLFLHDMAAPRKAA</sequence>
<evidence type="ECO:0000256" key="1">
    <source>
        <dbReference type="SAM" id="Coils"/>
    </source>
</evidence>
<evidence type="ECO:0000313" key="4">
    <source>
        <dbReference type="EMBL" id="WCR10718.1"/>
    </source>
</evidence>
<dbReference type="InterPro" id="IPR027417">
    <property type="entry name" value="P-loop_NTPase"/>
</dbReference>
<protein>
    <recommendedName>
        <fullName evidence="3">Tyrosine-protein kinase G-rich domain-containing protein</fullName>
    </recommendedName>
</protein>
<feature type="domain" description="Tyrosine-protein kinase G-rich" evidence="3">
    <location>
        <begin position="364"/>
        <end position="437"/>
    </location>
</feature>
<dbReference type="Pfam" id="PF13807">
    <property type="entry name" value="GNVR"/>
    <property type="match status" value="1"/>
</dbReference>
<keyword evidence="1" id="KW-0175">Coiled coil</keyword>
<dbReference type="SUPFAM" id="SSF52540">
    <property type="entry name" value="P-loop containing nucleoside triphosphate hydrolases"/>
    <property type="match status" value="1"/>
</dbReference>
<proteinExistence type="predicted"/>
<name>A0ABY7SW60_9RHOB</name>
<reference evidence="4 5" key="1">
    <citation type="submission" date="2021-01" db="EMBL/GenBank/DDBJ databases">
        <title>Biogeographic distribution of Paracoccus.</title>
        <authorList>
            <person name="Hollensteiner J."/>
            <person name="Leineberger J."/>
            <person name="Brinkhoff T."/>
            <person name="Daniel R."/>
        </authorList>
    </citation>
    <scope>NUCLEOTIDE SEQUENCE [LARGE SCALE GENOMIC DNA]</scope>
    <source>
        <strain evidence="4 5">LMG25392</strain>
    </source>
</reference>
<feature type="coiled-coil region" evidence="1">
    <location>
        <begin position="324"/>
        <end position="375"/>
    </location>
</feature>
<dbReference type="PANTHER" id="PTHR32309:SF31">
    <property type="entry name" value="CAPSULAR EXOPOLYSACCHARIDE FAMILY"/>
    <property type="match status" value="1"/>
</dbReference>
<keyword evidence="2" id="KW-0812">Transmembrane</keyword>
<feature type="transmembrane region" description="Helical" evidence="2">
    <location>
        <begin position="33"/>
        <end position="52"/>
    </location>
</feature>
<organism evidence="4 5">
    <name type="scientific">Paracoccus stylophorae</name>
    <dbReference type="NCBI Taxonomy" id="659350"/>
    <lineage>
        <taxon>Bacteria</taxon>
        <taxon>Pseudomonadati</taxon>
        <taxon>Pseudomonadota</taxon>
        <taxon>Alphaproteobacteria</taxon>
        <taxon>Rhodobacterales</taxon>
        <taxon>Paracoccaceae</taxon>
        <taxon>Paracoccus</taxon>
    </lineage>
</organism>
<accession>A0ABY7SW60</accession>
<evidence type="ECO:0000259" key="3">
    <source>
        <dbReference type="Pfam" id="PF13807"/>
    </source>
</evidence>